<dbReference type="Proteomes" id="UP000572817">
    <property type="component" value="Unassembled WGS sequence"/>
</dbReference>
<dbReference type="Gene3D" id="1.20.1740.10">
    <property type="entry name" value="Amino acid/polyamine transporter I"/>
    <property type="match status" value="1"/>
</dbReference>
<evidence type="ECO:0000256" key="3">
    <source>
        <dbReference type="ARBA" id="ARBA00022989"/>
    </source>
</evidence>
<evidence type="ECO:0000313" key="10">
    <source>
        <dbReference type="Proteomes" id="UP000572817"/>
    </source>
</evidence>
<dbReference type="AlphaFoldDB" id="A0A8H4J2F0"/>
<accession>A0A8H4J2F0</accession>
<feature type="transmembrane region" description="Helical" evidence="6">
    <location>
        <begin position="188"/>
        <end position="211"/>
    </location>
</feature>
<feature type="transmembrane region" description="Helical" evidence="6">
    <location>
        <begin position="383"/>
        <end position="404"/>
    </location>
</feature>
<feature type="transmembrane region" description="Helical" evidence="6">
    <location>
        <begin position="282"/>
        <end position="303"/>
    </location>
</feature>
<name>A0A8H4J2F0_9PEZI</name>
<feature type="transmembrane region" description="Helical" evidence="6">
    <location>
        <begin position="462"/>
        <end position="484"/>
    </location>
</feature>
<organism evidence="9 10">
    <name type="scientific">Botryosphaeria dothidea</name>
    <dbReference type="NCBI Taxonomy" id="55169"/>
    <lineage>
        <taxon>Eukaryota</taxon>
        <taxon>Fungi</taxon>
        <taxon>Dikarya</taxon>
        <taxon>Ascomycota</taxon>
        <taxon>Pezizomycotina</taxon>
        <taxon>Dothideomycetes</taxon>
        <taxon>Dothideomycetes incertae sedis</taxon>
        <taxon>Botryosphaeriales</taxon>
        <taxon>Botryosphaeriaceae</taxon>
        <taxon>Botryosphaeria</taxon>
    </lineage>
</organism>
<dbReference type="InterPro" id="IPR004841">
    <property type="entry name" value="AA-permease/SLC12A_dom"/>
</dbReference>
<feature type="domain" description="Amino acid permease/ SLC12A" evidence="7">
    <location>
        <begin position="52"/>
        <end position="516"/>
    </location>
</feature>
<feature type="transmembrane region" description="Helical" evidence="6">
    <location>
        <begin position="79"/>
        <end position="95"/>
    </location>
</feature>
<dbReference type="OrthoDB" id="10062876at2759"/>
<feature type="transmembrane region" description="Helical" evidence="6">
    <location>
        <begin position="341"/>
        <end position="362"/>
    </location>
</feature>
<keyword evidence="10" id="KW-1185">Reference proteome</keyword>
<evidence type="ECO:0000259" key="7">
    <source>
        <dbReference type="Pfam" id="PF00324"/>
    </source>
</evidence>
<dbReference type="PANTHER" id="PTHR43341">
    <property type="entry name" value="AMINO ACID PERMEASE"/>
    <property type="match status" value="1"/>
</dbReference>
<dbReference type="GO" id="GO:0016020">
    <property type="term" value="C:membrane"/>
    <property type="evidence" value="ECO:0007669"/>
    <property type="project" value="UniProtKB-SubCell"/>
</dbReference>
<evidence type="ECO:0000313" key="9">
    <source>
        <dbReference type="EMBL" id="KAF4311961.1"/>
    </source>
</evidence>
<feature type="transmembrane region" description="Helical" evidence="6">
    <location>
        <begin position="132"/>
        <end position="155"/>
    </location>
</feature>
<feature type="region of interest" description="Disordered" evidence="5">
    <location>
        <begin position="1"/>
        <end position="26"/>
    </location>
</feature>
<evidence type="ECO:0000256" key="5">
    <source>
        <dbReference type="SAM" id="MobiDB-lite"/>
    </source>
</evidence>
<comment type="caution">
    <text evidence="9">The sequence shown here is derived from an EMBL/GenBank/DDBJ whole genome shotgun (WGS) entry which is preliminary data.</text>
</comment>
<keyword evidence="3 6" id="KW-1133">Transmembrane helix</keyword>
<feature type="transmembrane region" description="Helical" evidence="6">
    <location>
        <begin position="162"/>
        <end position="182"/>
    </location>
</feature>
<dbReference type="PIRSF" id="PIRSF006060">
    <property type="entry name" value="AA_transporter"/>
    <property type="match status" value="1"/>
</dbReference>
<comment type="subcellular location">
    <subcellularLocation>
        <location evidence="1">Membrane</location>
        <topology evidence="1">Multi-pass membrane protein</topology>
    </subcellularLocation>
</comment>
<protein>
    <recommendedName>
        <fullName evidence="7">Amino acid permease/ SLC12A domain-containing protein</fullName>
    </recommendedName>
</protein>
<proteinExistence type="predicted"/>
<evidence type="ECO:0000256" key="2">
    <source>
        <dbReference type="ARBA" id="ARBA00022692"/>
    </source>
</evidence>
<dbReference type="Pfam" id="PF00324">
    <property type="entry name" value="AA_permease"/>
    <property type="match status" value="1"/>
</dbReference>
<gene>
    <name evidence="8" type="ORF">GTA08_BOTSDO02731</name>
    <name evidence="9" type="ORF">GTA08_BOTSDO12435</name>
</gene>
<evidence type="ECO:0000256" key="6">
    <source>
        <dbReference type="SAM" id="Phobius"/>
    </source>
</evidence>
<dbReference type="PANTHER" id="PTHR43341:SF6">
    <property type="entry name" value="AMINO ACID TRANSPORTER (EUROFUNG)"/>
    <property type="match status" value="1"/>
</dbReference>
<feature type="transmembrane region" description="Helical" evidence="6">
    <location>
        <begin position="54"/>
        <end position="73"/>
    </location>
</feature>
<dbReference type="InterPro" id="IPR050524">
    <property type="entry name" value="APC_YAT"/>
</dbReference>
<feature type="transmembrane region" description="Helical" evidence="6">
    <location>
        <begin position="490"/>
        <end position="510"/>
    </location>
</feature>
<dbReference type="EMBL" id="WWBZ02000016">
    <property type="protein sequence ID" value="KAF4310165.1"/>
    <property type="molecule type" value="Genomic_DNA"/>
</dbReference>
<sequence>MTSIPEKASFDAKISPPRELPPSTNSDVEIGDTQLVSAGSQHLHRKLRSKEVQLFAIGGAIGTSLYVQMGSALPKGGPAGLLLGFLIWGAVMLCVNECFAEMICYAPIPSPFIRLGGYWVDDALNFAMSWNFFLNMALLVPFEIVAFNILLGFWTDKVPVEAVIVIVMVIYALLNTISVRYFGVAEFYLSIFKVFLIVMLLAFTFVTMLGGNPVNDRYGFRYWKDPGAFVEHLVPGSTGRFLGVLSCIVQATFSICGPEYISMVAGETQSPRRVLPKAFRSFVWRILLFFCSSALGMGIVIPYNDPTLAAVLSGEQSGSGTGAASPYVIAMNRLRISGLPHLVNALIMTSVLSSGNGILFAATRTLHGMALHGTAPRFFAKTLASGVPVWSVAAGLAFCLLAFLQTANSSAKVLNWLVDLITACQLLNYFSVALTYRHFFAALERQGVDRRSLPYQGKFQPYTSYVAMCGTALMLLLLGYDLFVAGGWDLMYFFLDYTFLAAFPLAFVLWKVFKRTTYVRPGTADLSVGGLVTEIEEYERMFVPNPKGKVEGLLDRVFNGRNEKK</sequence>
<keyword evidence="4 6" id="KW-0472">Membrane</keyword>
<evidence type="ECO:0000256" key="4">
    <source>
        <dbReference type="ARBA" id="ARBA00023136"/>
    </source>
</evidence>
<evidence type="ECO:0000256" key="1">
    <source>
        <dbReference type="ARBA" id="ARBA00004141"/>
    </source>
</evidence>
<dbReference type="GO" id="GO:0015171">
    <property type="term" value="F:amino acid transmembrane transporter activity"/>
    <property type="evidence" value="ECO:0007669"/>
    <property type="project" value="TreeGrafter"/>
</dbReference>
<keyword evidence="2 6" id="KW-0812">Transmembrane</keyword>
<dbReference type="EMBL" id="WWBZ02000007">
    <property type="protein sequence ID" value="KAF4311961.1"/>
    <property type="molecule type" value="Genomic_DNA"/>
</dbReference>
<reference evidence="9 10" key="1">
    <citation type="submission" date="2020-04" db="EMBL/GenBank/DDBJ databases">
        <title>Genome Assembly and Annotation of Botryosphaeria dothidea sdau 11-99, a Latent Pathogen of Apple Fruit Ring Rot in China.</title>
        <authorList>
            <person name="Yu C."/>
            <person name="Diao Y."/>
            <person name="Lu Q."/>
            <person name="Zhao J."/>
            <person name="Cui S."/>
            <person name="Peng C."/>
            <person name="He B."/>
            <person name="Liu H."/>
        </authorList>
    </citation>
    <scope>NUCLEOTIDE SEQUENCE [LARGE SCALE GENOMIC DNA]</scope>
    <source>
        <strain evidence="9">Sdau11-99</strain>
        <strain evidence="10">sdau11-99</strain>
    </source>
</reference>
<feature type="transmembrane region" description="Helical" evidence="6">
    <location>
        <begin position="416"/>
        <end position="441"/>
    </location>
</feature>
<evidence type="ECO:0000313" key="8">
    <source>
        <dbReference type="EMBL" id="KAF4310165.1"/>
    </source>
</evidence>